<evidence type="ECO:0000313" key="3">
    <source>
        <dbReference type="EMBL" id="QDV75579.1"/>
    </source>
</evidence>
<evidence type="ECO:0000256" key="2">
    <source>
        <dbReference type="SAM" id="Phobius"/>
    </source>
</evidence>
<evidence type="ECO:0000313" key="4">
    <source>
        <dbReference type="Proteomes" id="UP000316426"/>
    </source>
</evidence>
<feature type="transmembrane region" description="Helical" evidence="2">
    <location>
        <begin position="46"/>
        <end position="73"/>
    </location>
</feature>
<dbReference type="Proteomes" id="UP000316426">
    <property type="component" value="Chromosome"/>
</dbReference>
<gene>
    <name evidence="3" type="ORF">Spa11_37980</name>
</gene>
<feature type="compositionally biased region" description="Polar residues" evidence="1">
    <location>
        <begin position="1"/>
        <end position="16"/>
    </location>
</feature>
<accession>A0A518KCT6</accession>
<evidence type="ECO:0000256" key="1">
    <source>
        <dbReference type="SAM" id="MobiDB-lite"/>
    </source>
</evidence>
<dbReference type="AlphaFoldDB" id="A0A518KCT6"/>
<sequence length="85" mass="9028">MPATTDAAQPTTSPSRSDTRWRPGLPMLLSLVVPGLGQFYDGRRFAGAVWLLSTLVGYIPFILPGAILHLLAIGTAGFRKTSSGD</sequence>
<keyword evidence="2" id="KW-1133">Transmembrane helix</keyword>
<dbReference type="KEGG" id="bmei:Spa11_37980"/>
<feature type="region of interest" description="Disordered" evidence="1">
    <location>
        <begin position="1"/>
        <end position="21"/>
    </location>
</feature>
<reference evidence="3 4" key="1">
    <citation type="submission" date="2019-02" db="EMBL/GenBank/DDBJ databases">
        <title>Deep-cultivation of Planctomycetes and their phenomic and genomic characterization uncovers novel biology.</title>
        <authorList>
            <person name="Wiegand S."/>
            <person name="Jogler M."/>
            <person name="Boedeker C."/>
            <person name="Pinto D."/>
            <person name="Vollmers J."/>
            <person name="Rivas-Marin E."/>
            <person name="Kohn T."/>
            <person name="Peeters S.H."/>
            <person name="Heuer A."/>
            <person name="Rast P."/>
            <person name="Oberbeckmann S."/>
            <person name="Bunk B."/>
            <person name="Jeske O."/>
            <person name="Meyerdierks A."/>
            <person name="Storesund J.E."/>
            <person name="Kallscheuer N."/>
            <person name="Luecker S."/>
            <person name="Lage O.M."/>
            <person name="Pohl T."/>
            <person name="Merkel B.J."/>
            <person name="Hornburger P."/>
            <person name="Mueller R.-W."/>
            <person name="Bruemmer F."/>
            <person name="Labrenz M."/>
            <person name="Spormann A.M."/>
            <person name="Op den Camp H."/>
            <person name="Overmann J."/>
            <person name="Amann R."/>
            <person name="Jetten M.S.M."/>
            <person name="Mascher T."/>
            <person name="Medema M.H."/>
            <person name="Devos D.P."/>
            <person name="Kaster A.-K."/>
            <person name="Ovreas L."/>
            <person name="Rohde M."/>
            <person name="Galperin M.Y."/>
            <person name="Jogler C."/>
        </authorList>
    </citation>
    <scope>NUCLEOTIDE SEQUENCE [LARGE SCALE GENOMIC DNA]</scope>
    <source>
        <strain evidence="3 4">Spa11</strain>
    </source>
</reference>
<name>A0A518KCT6_9BACT</name>
<evidence type="ECO:0008006" key="5">
    <source>
        <dbReference type="Google" id="ProtNLM"/>
    </source>
</evidence>
<dbReference type="EMBL" id="CP036349">
    <property type="protein sequence ID" value="QDV75579.1"/>
    <property type="molecule type" value="Genomic_DNA"/>
</dbReference>
<keyword evidence="2" id="KW-0472">Membrane</keyword>
<keyword evidence="2" id="KW-0812">Transmembrane</keyword>
<proteinExistence type="predicted"/>
<protein>
    <recommendedName>
        <fullName evidence="5">TM2 domain protein</fullName>
    </recommendedName>
</protein>
<keyword evidence="4" id="KW-1185">Reference proteome</keyword>
<feature type="transmembrane region" description="Helical" evidence="2">
    <location>
        <begin position="21"/>
        <end position="40"/>
    </location>
</feature>
<organism evidence="3 4">
    <name type="scientific">Botrimarina mediterranea</name>
    <dbReference type="NCBI Taxonomy" id="2528022"/>
    <lineage>
        <taxon>Bacteria</taxon>
        <taxon>Pseudomonadati</taxon>
        <taxon>Planctomycetota</taxon>
        <taxon>Planctomycetia</taxon>
        <taxon>Pirellulales</taxon>
        <taxon>Lacipirellulaceae</taxon>
        <taxon>Botrimarina</taxon>
    </lineage>
</organism>